<dbReference type="SUPFAM" id="SSF53448">
    <property type="entry name" value="Nucleotide-diphospho-sugar transferases"/>
    <property type="match status" value="1"/>
</dbReference>
<dbReference type="AlphaFoldDB" id="A0A0G0Q2D8"/>
<evidence type="ECO:0000313" key="2">
    <source>
        <dbReference type="Proteomes" id="UP000034855"/>
    </source>
</evidence>
<dbReference type="Proteomes" id="UP000034855">
    <property type="component" value="Unassembled WGS sequence"/>
</dbReference>
<dbReference type="PANTHER" id="PTHR43179">
    <property type="entry name" value="RHAMNOSYLTRANSFERASE WBBL"/>
    <property type="match status" value="1"/>
</dbReference>
<dbReference type="PANTHER" id="PTHR43179:SF7">
    <property type="entry name" value="RHAMNOSYLTRANSFERASE WBBL"/>
    <property type="match status" value="1"/>
</dbReference>
<protein>
    <submittedName>
        <fullName evidence="1">Glycosyl transferase family 2</fullName>
    </submittedName>
</protein>
<gene>
    <name evidence="1" type="ORF">UT67_C0013G0011</name>
</gene>
<evidence type="ECO:0000313" key="1">
    <source>
        <dbReference type="EMBL" id="KKR34539.1"/>
    </source>
</evidence>
<dbReference type="GO" id="GO:0016740">
    <property type="term" value="F:transferase activity"/>
    <property type="evidence" value="ECO:0007669"/>
    <property type="project" value="UniProtKB-KW"/>
</dbReference>
<comment type="caution">
    <text evidence="1">The sequence shown here is derived from an EMBL/GenBank/DDBJ whole genome shotgun (WGS) entry which is preliminary data.</text>
</comment>
<name>A0A0G0Q2D8_9BACT</name>
<organism evidence="1 2">
    <name type="scientific">Candidatus Magasanikbacteria bacterium GW2011_GWA2_40_10</name>
    <dbReference type="NCBI Taxonomy" id="1619037"/>
    <lineage>
        <taxon>Bacteria</taxon>
        <taxon>Candidatus Magasanikiibacteriota</taxon>
    </lineage>
</organism>
<dbReference type="InterPro" id="IPR029044">
    <property type="entry name" value="Nucleotide-diphossugar_trans"/>
</dbReference>
<dbReference type="Gene3D" id="3.90.550.10">
    <property type="entry name" value="Spore Coat Polysaccharide Biosynthesis Protein SpsA, Chain A"/>
    <property type="match status" value="1"/>
</dbReference>
<proteinExistence type="predicted"/>
<keyword evidence="1" id="KW-0808">Transferase</keyword>
<accession>A0A0G0Q2D8</accession>
<dbReference type="STRING" id="1619037.UT67_C0013G0011"/>
<reference evidence="1 2" key="1">
    <citation type="journal article" date="2015" name="Nature">
        <title>rRNA introns, odd ribosomes, and small enigmatic genomes across a large radiation of phyla.</title>
        <authorList>
            <person name="Brown C.T."/>
            <person name="Hug L.A."/>
            <person name="Thomas B.C."/>
            <person name="Sharon I."/>
            <person name="Castelle C.J."/>
            <person name="Singh A."/>
            <person name="Wilkins M.J."/>
            <person name="Williams K.H."/>
            <person name="Banfield J.F."/>
        </authorList>
    </citation>
    <scope>NUCLEOTIDE SEQUENCE [LARGE SCALE GENOMIC DNA]</scope>
</reference>
<sequence length="202" mass="22928">MFKTKKIWVMPDQIIGLCANLPHSGAVGPQLVYPDGSLQSVGGFFPTPLNVFLYLFPVTKLLPHVFKPKIKQIGLFPQVIPENGLELDYVTGAAIFLRKKALDGIGLMSEDFYMYFEDTDLCLRLGRAGWKCVVINCDPVMHVYGGSFKTRYDKSRLRITLDSLVLFVKKHYSGWTRHVMIAEVYLFGSLSLLIKRFKNIFA</sequence>
<dbReference type="EMBL" id="LBXR01000013">
    <property type="protein sequence ID" value="KKR34539.1"/>
    <property type="molecule type" value="Genomic_DNA"/>
</dbReference>